<sequence length="120" mass="12827">MALALTAGTASAEAPAKRVVLTNPDSGRAVEVSLGDDIEVRLERYYEKSRTYTWDAPQTSDAAVLTRTKGAVTADGSAAAVFRAKNQGVATISVTRKCRPDDGHICPLIIVPWKAKIKVK</sequence>
<protein>
    <recommendedName>
        <fullName evidence="3">BIG2 domain-containing protein</fullName>
    </recommendedName>
</protein>
<gene>
    <name evidence="1" type="ORF">CK936_20905</name>
</gene>
<dbReference type="Proteomes" id="UP000218944">
    <property type="component" value="Unassembled WGS sequence"/>
</dbReference>
<proteinExistence type="predicted"/>
<dbReference type="EMBL" id="NSJV01000405">
    <property type="protein sequence ID" value="PAU47063.1"/>
    <property type="molecule type" value="Genomic_DNA"/>
</dbReference>
<organism evidence="1 2">
    <name type="scientific">Streptomyces albireticuli</name>
    <dbReference type="NCBI Taxonomy" id="1940"/>
    <lineage>
        <taxon>Bacteria</taxon>
        <taxon>Bacillati</taxon>
        <taxon>Actinomycetota</taxon>
        <taxon>Actinomycetes</taxon>
        <taxon>Kitasatosporales</taxon>
        <taxon>Streptomycetaceae</taxon>
        <taxon>Streptomyces</taxon>
    </lineage>
</organism>
<evidence type="ECO:0008006" key="3">
    <source>
        <dbReference type="Google" id="ProtNLM"/>
    </source>
</evidence>
<name>A0A2A2D3P3_9ACTN</name>
<reference evidence="1 2" key="1">
    <citation type="submission" date="2017-08" db="EMBL/GenBank/DDBJ databases">
        <title>Genome sequence of Streptomyces albireticuli NRRL B-1670.</title>
        <authorList>
            <person name="Graham D.E."/>
            <person name="Mahan K.M."/>
            <person name="Klingeman D.M."/>
            <person name="Hettich R.L."/>
            <person name="Parry R.J."/>
            <person name="Spain J.C."/>
        </authorList>
    </citation>
    <scope>NUCLEOTIDE SEQUENCE [LARGE SCALE GENOMIC DNA]</scope>
    <source>
        <strain evidence="1 2">NRRL B-1670</strain>
    </source>
</reference>
<keyword evidence="2" id="KW-1185">Reference proteome</keyword>
<accession>A0A2A2D3P3</accession>
<comment type="caution">
    <text evidence="1">The sequence shown here is derived from an EMBL/GenBank/DDBJ whole genome shotgun (WGS) entry which is preliminary data.</text>
</comment>
<dbReference type="AlphaFoldDB" id="A0A2A2D3P3"/>
<evidence type="ECO:0000313" key="2">
    <source>
        <dbReference type="Proteomes" id="UP000218944"/>
    </source>
</evidence>
<evidence type="ECO:0000313" key="1">
    <source>
        <dbReference type="EMBL" id="PAU47063.1"/>
    </source>
</evidence>